<evidence type="ECO:0000313" key="27">
    <source>
        <dbReference type="Proteomes" id="UP000472241"/>
    </source>
</evidence>
<evidence type="ECO:0000256" key="17">
    <source>
        <dbReference type="ARBA" id="ARBA00069394"/>
    </source>
</evidence>
<dbReference type="RefSeq" id="XP_030180996.1">
    <property type="nucleotide sequence ID" value="XM_030325136.1"/>
</dbReference>
<dbReference type="CTD" id="274"/>
<evidence type="ECO:0000256" key="7">
    <source>
        <dbReference type="ARBA" id="ARBA00022490"/>
    </source>
</evidence>
<feature type="coiled-coil region" evidence="22">
    <location>
        <begin position="195"/>
        <end position="222"/>
    </location>
</feature>
<dbReference type="GO" id="GO:0030424">
    <property type="term" value="C:axon"/>
    <property type="evidence" value="ECO:0007669"/>
    <property type="project" value="UniProtKB-ARBA"/>
</dbReference>
<comment type="subcellular location">
    <subcellularLocation>
        <location evidence="16">Cell membrane</location>
        <location evidence="16">Sarcolemma</location>
        <location evidence="16">T-tubule</location>
    </subcellularLocation>
    <subcellularLocation>
        <location evidence="3">Cytoplasm</location>
    </subcellularLocation>
    <subcellularLocation>
        <location evidence="2">Endosome</location>
    </subcellularLocation>
    <subcellularLocation>
        <location evidence="1">Nucleus</location>
    </subcellularLocation>
</comment>
<dbReference type="PANTHER" id="PTHR46514">
    <property type="entry name" value="AMPHIPHYSIN"/>
    <property type="match status" value="1"/>
</dbReference>
<dbReference type="Pfam" id="PF03114">
    <property type="entry name" value="BAR"/>
    <property type="match status" value="1"/>
</dbReference>
<evidence type="ECO:0000256" key="10">
    <source>
        <dbReference type="ARBA" id="ARBA00022753"/>
    </source>
</evidence>
<evidence type="ECO:0000256" key="23">
    <source>
        <dbReference type="SAM" id="MobiDB-lite"/>
    </source>
</evidence>
<evidence type="ECO:0000256" key="21">
    <source>
        <dbReference type="PROSITE-ProRule" id="PRU00192"/>
    </source>
</evidence>
<dbReference type="FunFam" id="2.30.30.40:FF:000029">
    <property type="entry name" value="myc box-dependent-interacting protein 1 isoform X2"/>
    <property type="match status" value="1"/>
</dbReference>
<dbReference type="PANTHER" id="PTHR46514:SF4">
    <property type="entry name" value="MYC BOX-DEPENDENT-INTERACTING PROTEIN 1"/>
    <property type="match status" value="1"/>
</dbReference>
<dbReference type="GO" id="GO:0005634">
    <property type="term" value="C:nucleus"/>
    <property type="evidence" value="ECO:0007669"/>
    <property type="project" value="UniProtKB-SubCell"/>
</dbReference>
<gene>
    <name evidence="26" type="primary">BIN1</name>
</gene>
<dbReference type="InterPro" id="IPR003023">
    <property type="entry name" value="Amphiphysin_2"/>
</dbReference>
<keyword evidence="27" id="KW-1185">Reference proteome</keyword>
<dbReference type="GO" id="GO:0030154">
    <property type="term" value="P:cell differentiation"/>
    <property type="evidence" value="ECO:0007669"/>
    <property type="project" value="UniProtKB-KW"/>
</dbReference>
<dbReference type="AlphaFoldDB" id="A0A667HVY4"/>
<dbReference type="CDD" id="cd12139">
    <property type="entry name" value="SH3_Bin1"/>
    <property type="match status" value="1"/>
</dbReference>
<dbReference type="InterPro" id="IPR027267">
    <property type="entry name" value="AH/BAR_dom_sf"/>
</dbReference>
<evidence type="ECO:0000256" key="6">
    <source>
        <dbReference type="ARBA" id="ARBA00022475"/>
    </source>
</evidence>
<keyword evidence="15" id="KW-0539">Nucleus</keyword>
<dbReference type="SMART" id="SM00721">
    <property type="entry name" value="BAR"/>
    <property type="match status" value="1"/>
</dbReference>
<reference evidence="26" key="2">
    <citation type="submission" date="2025-09" db="UniProtKB">
        <authorList>
            <consortium name="Ensembl"/>
        </authorList>
    </citation>
    <scope>IDENTIFICATION</scope>
</reference>
<keyword evidence="13 22" id="KW-0175">Coiled coil</keyword>
<keyword evidence="14" id="KW-0472">Membrane</keyword>
<evidence type="ECO:0000256" key="1">
    <source>
        <dbReference type="ARBA" id="ARBA00004123"/>
    </source>
</evidence>
<evidence type="ECO:0000256" key="4">
    <source>
        <dbReference type="ARBA" id="ARBA00022443"/>
    </source>
</evidence>
<evidence type="ECO:0000259" key="25">
    <source>
        <dbReference type="PROSITE" id="PS51021"/>
    </source>
</evidence>
<protein>
    <recommendedName>
        <fullName evidence="17">Myc box-dependent-interacting protein 1</fullName>
    </recommendedName>
    <alternativeName>
        <fullName evidence="18">Amphiphysin II</fullName>
    </alternativeName>
    <alternativeName>
        <fullName evidence="20">Amphiphysin-like protein</fullName>
    </alternativeName>
    <alternativeName>
        <fullName evidence="19">Bridging integrator 1</fullName>
    </alternativeName>
</protein>
<evidence type="ECO:0000259" key="24">
    <source>
        <dbReference type="PROSITE" id="PS50002"/>
    </source>
</evidence>
<evidence type="ECO:0000256" key="11">
    <source>
        <dbReference type="ARBA" id="ARBA00022782"/>
    </source>
</evidence>
<feature type="domain" description="SH3" evidence="24">
    <location>
        <begin position="433"/>
        <end position="506"/>
    </location>
</feature>
<dbReference type="PRINTS" id="PR01253">
    <property type="entry name" value="AMPHIPHYSIN2"/>
</dbReference>
<evidence type="ECO:0000313" key="26">
    <source>
        <dbReference type="Ensembl" id="ENSLCNP00005024164.1"/>
    </source>
</evidence>
<dbReference type="GO" id="GO:0005543">
    <property type="term" value="F:phospholipid binding"/>
    <property type="evidence" value="ECO:0007669"/>
    <property type="project" value="TreeGrafter"/>
</dbReference>
<dbReference type="PROSITE" id="PS51021">
    <property type="entry name" value="BAR"/>
    <property type="match status" value="1"/>
</dbReference>
<evidence type="ECO:0000256" key="16">
    <source>
        <dbReference type="ARBA" id="ARBA00024012"/>
    </source>
</evidence>
<dbReference type="InterPro" id="IPR036028">
    <property type="entry name" value="SH3-like_dom_sf"/>
</dbReference>
<evidence type="ECO:0000256" key="8">
    <source>
        <dbReference type="ARBA" id="ARBA00022553"/>
    </source>
</evidence>
<evidence type="ECO:0000256" key="12">
    <source>
        <dbReference type="ARBA" id="ARBA00022990"/>
    </source>
</evidence>
<keyword evidence="7" id="KW-0963">Cytoplasm</keyword>
<evidence type="ECO:0000256" key="13">
    <source>
        <dbReference type="ARBA" id="ARBA00023054"/>
    </source>
</evidence>
<dbReference type="InterPro" id="IPR035471">
    <property type="entry name" value="Amphiphysin-2_SH3"/>
</dbReference>
<evidence type="ECO:0000256" key="19">
    <source>
        <dbReference type="ARBA" id="ARBA00080400"/>
    </source>
</evidence>
<evidence type="ECO:0000256" key="20">
    <source>
        <dbReference type="ARBA" id="ARBA00082834"/>
    </source>
</evidence>
<dbReference type="Ensembl" id="ENSLCNT00005026996.1">
    <property type="protein sequence ID" value="ENSLCNP00005024164.1"/>
    <property type="gene ID" value="ENSLCNG00005015051.1"/>
</dbReference>
<proteinExistence type="predicted"/>
<keyword evidence="12" id="KW-0007">Acetylation</keyword>
<dbReference type="GO" id="GO:0030315">
    <property type="term" value="C:T-tubule"/>
    <property type="evidence" value="ECO:0007669"/>
    <property type="project" value="UniProtKB-SubCell"/>
</dbReference>
<name>A0A667HVY4_LYNCA</name>
<keyword evidence="9" id="KW-0254">Endocytosis</keyword>
<dbReference type="Gene3D" id="2.30.30.40">
    <property type="entry name" value="SH3 Domains"/>
    <property type="match status" value="1"/>
</dbReference>
<organism evidence="26 27">
    <name type="scientific">Lynx canadensis</name>
    <name type="common">Canada lynx</name>
    <name type="synonym">Felis canadensis</name>
    <dbReference type="NCBI Taxonomy" id="61383"/>
    <lineage>
        <taxon>Eukaryota</taxon>
        <taxon>Metazoa</taxon>
        <taxon>Chordata</taxon>
        <taxon>Craniata</taxon>
        <taxon>Vertebrata</taxon>
        <taxon>Euteleostomi</taxon>
        <taxon>Mammalia</taxon>
        <taxon>Eutheria</taxon>
        <taxon>Laurasiatheria</taxon>
        <taxon>Carnivora</taxon>
        <taxon>Feliformia</taxon>
        <taxon>Felidae</taxon>
        <taxon>Felinae</taxon>
        <taxon>Lynx</taxon>
    </lineage>
</organism>
<dbReference type="GO" id="GO:0048156">
    <property type="term" value="F:tau protein binding"/>
    <property type="evidence" value="ECO:0007669"/>
    <property type="project" value="TreeGrafter"/>
</dbReference>
<dbReference type="InterPro" id="IPR001452">
    <property type="entry name" value="SH3_domain"/>
</dbReference>
<dbReference type="GeneID" id="115520612"/>
<dbReference type="CDD" id="cd07611">
    <property type="entry name" value="BAR_Amphiphysin_I_II"/>
    <property type="match status" value="1"/>
</dbReference>
<dbReference type="Pfam" id="PF14604">
    <property type="entry name" value="SH3_9"/>
    <property type="match status" value="1"/>
</dbReference>
<sequence>MAEMGSKGVTAGKIASNVQKKLTRAQEKVLQKLGKADETKDEQFEQCVQNFNKQLTEGTRLQKDLRTYLASVKAMHEASKKLNECLQEVYEPDWPGRDEANKIAENNDLLWLDYHQKLVDQALLTMDTYLGQFPDIKSRIAKRGRKLVDYDSARHHYESLQTAKKKDETKIAKPVSLLEKAAPQWCQGKLQAHLVAQTNLLRNQAEEELIKAQKVFEEMNVDLQEELPSLWNSRVGFYVNTFQSIAGLEENFHKEMSKLNQNLNDVLVSLEKQHGSNTFTVKAQPSDNAPAKGDKSPSPPPDGSPAAPEIRVNHEPEPPSSAAAGAALPKSPSQPTESPAGSLPSGEPSAAEGTFAVAWPSQTAEPGPAQPAEASEVAGGTRPAAGAQEPGETAASEAASSSLPAVVVETFSATVNGTVEGSGGAGRLDLPPGFMFKVQAQHDYVATDTDELQLKAGDVVLVIPFQNPEEQDEGWLMGVKESDWNQHLELEKCRGVFPENFTERVQ</sequence>
<dbReference type="GO" id="GO:0005768">
    <property type="term" value="C:endosome"/>
    <property type="evidence" value="ECO:0007669"/>
    <property type="project" value="UniProtKB-SubCell"/>
</dbReference>
<keyword evidence="8" id="KW-0597">Phosphoprotein</keyword>
<evidence type="ECO:0000256" key="14">
    <source>
        <dbReference type="ARBA" id="ARBA00023136"/>
    </source>
</evidence>
<evidence type="ECO:0000256" key="3">
    <source>
        <dbReference type="ARBA" id="ARBA00004496"/>
    </source>
</evidence>
<dbReference type="SUPFAM" id="SSF50044">
    <property type="entry name" value="SH3-domain"/>
    <property type="match status" value="1"/>
</dbReference>
<evidence type="ECO:0000256" key="22">
    <source>
        <dbReference type="SAM" id="Coils"/>
    </source>
</evidence>
<dbReference type="GO" id="GO:0051649">
    <property type="term" value="P:establishment of localization in cell"/>
    <property type="evidence" value="ECO:0007669"/>
    <property type="project" value="UniProtKB-ARBA"/>
</dbReference>
<feature type="region of interest" description="Disordered" evidence="23">
    <location>
        <begin position="279"/>
        <end position="400"/>
    </location>
</feature>
<keyword evidence="10" id="KW-0967">Endosome</keyword>
<keyword evidence="4 21" id="KW-0728">SH3 domain</keyword>
<dbReference type="FunFam" id="1.20.1270.60:FF:000013">
    <property type="entry name" value="Amphiphysin isoform 2"/>
    <property type="match status" value="1"/>
</dbReference>
<dbReference type="GO" id="GO:0030100">
    <property type="term" value="P:regulation of endocytosis"/>
    <property type="evidence" value="ECO:0007669"/>
    <property type="project" value="InterPro"/>
</dbReference>
<evidence type="ECO:0000256" key="2">
    <source>
        <dbReference type="ARBA" id="ARBA00004177"/>
    </source>
</evidence>
<keyword evidence="5" id="KW-0217">Developmental protein</keyword>
<dbReference type="GO" id="GO:0008021">
    <property type="term" value="C:synaptic vesicle"/>
    <property type="evidence" value="ECO:0007669"/>
    <property type="project" value="TreeGrafter"/>
</dbReference>
<dbReference type="Proteomes" id="UP000472241">
    <property type="component" value="Unplaced"/>
</dbReference>
<evidence type="ECO:0000256" key="5">
    <source>
        <dbReference type="ARBA" id="ARBA00022473"/>
    </source>
</evidence>
<dbReference type="Gene3D" id="1.20.1270.60">
    <property type="entry name" value="Arfaptin homology (AH) domain/BAR domain"/>
    <property type="match status" value="1"/>
</dbReference>
<accession>A0A667HVY4</accession>
<dbReference type="InterPro" id="IPR003005">
    <property type="entry name" value="Amphiphysin"/>
</dbReference>
<evidence type="ECO:0000256" key="9">
    <source>
        <dbReference type="ARBA" id="ARBA00022583"/>
    </source>
</evidence>
<keyword evidence="11" id="KW-0221">Differentiation</keyword>
<dbReference type="PRINTS" id="PR01251">
    <property type="entry name" value="AMPHIPHYSIN"/>
</dbReference>
<feature type="compositionally biased region" description="Low complexity" evidence="23">
    <location>
        <begin position="320"/>
        <end position="333"/>
    </location>
</feature>
<reference evidence="26" key="1">
    <citation type="submission" date="2025-08" db="UniProtKB">
        <authorList>
            <consortium name="Ensembl"/>
        </authorList>
    </citation>
    <scope>IDENTIFICATION</scope>
</reference>
<dbReference type="PROSITE" id="PS50002">
    <property type="entry name" value="SH3"/>
    <property type="match status" value="1"/>
</dbReference>
<keyword evidence="6" id="KW-1003">Cell membrane</keyword>
<dbReference type="InterPro" id="IPR004148">
    <property type="entry name" value="BAR_dom"/>
</dbReference>
<evidence type="ECO:0000256" key="18">
    <source>
        <dbReference type="ARBA" id="ARBA00077838"/>
    </source>
</evidence>
<dbReference type="GO" id="GO:0006897">
    <property type="term" value="P:endocytosis"/>
    <property type="evidence" value="ECO:0007669"/>
    <property type="project" value="UniProtKB-KW"/>
</dbReference>
<evidence type="ECO:0000256" key="15">
    <source>
        <dbReference type="ARBA" id="ARBA00023242"/>
    </source>
</evidence>
<feature type="domain" description="BAR" evidence="25">
    <location>
        <begin position="29"/>
        <end position="276"/>
    </location>
</feature>
<dbReference type="SMART" id="SM00326">
    <property type="entry name" value="SH3"/>
    <property type="match status" value="1"/>
</dbReference>
<dbReference type="SUPFAM" id="SSF103657">
    <property type="entry name" value="BAR/IMD domain-like"/>
    <property type="match status" value="1"/>
</dbReference>